<dbReference type="OMA" id="CEHVVNP"/>
<protein>
    <recommendedName>
        <fullName evidence="3">Phospholipid methyltransferase</fullName>
    </recommendedName>
</protein>
<dbReference type="CDD" id="cd02440">
    <property type="entry name" value="AdoMet_MTases"/>
    <property type="match status" value="1"/>
</dbReference>
<evidence type="ECO:0000313" key="1">
    <source>
        <dbReference type="EMBL" id="CEL00516.1"/>
    </source>
</evidence>
<evidence type="ECO:0000313" key="2">
    <source>
        <dbReference type="Proteomes" id="UP000054771"/>
    </source>
</evidence>
<evidence type="ECO:0008006" key="3">
    <source>
        <dbReference type="Google" id="ProtNLM"/>
    </source>
</evidence>
<reference evidence="2" key="1">
    <citation type="journal article" date="2016" name="Genome Announc.">
        <title>Draft genome sequences of fungus Aspergillus calidoustus.</title>
        <authorList>
            <person name="Horn F."/>
            <person name="Linde J."/>
            <person name="Mattern D.J."/>
            <person name="Walther G."/>
            <person name="Guthke R."/>
            <person name="Scherlach K."/>
            <person name="Martin K."/>
            <person name="Brakhage A.A."/>
            <person name="Petzke L."/>
            <person name="Valiante V."/>
        </authorList>
    </citation>
    <scope>NUCLEOTIDE SEQUENCE [LARGE SCALE GENOMIC DNA]</scope>
    <source>
        <strain evidence="2">SF006504</strain>
    </source>
</reference>
<sequence length="305" mass="33782">MKESRLTTQQWLQALIEPGFILSKAMSYYIQTNIKAILRGQVLAPILRSQELRDEAFGRFWVAFSSNRADPEPTLDADSQPQAQIQSPLDEIQNSTELIPPILAQASGLVLDVGPGTGTQMPLLKSPSIKAIYGAEPCVGLHAELRKRAVDEGLGAKYTILPCSVVQKELGVELEKHGLVPEGGERGGVFDTIITVRVLCSVPEFERTTAELYSLLKPGGKMLVVEHVVNPWMTPKGSVLARVLQGVYHAFGWRWVMGDCCMNRDTEGVLRKVVEKDGGWESFEMERWFGTTCLPYITGVLVKRK</sequence>
<dbReference type="Pfam" id="PF13489">
    <property type="entry name" value="Methyltransf_23"/>
    <property type="match status" value="1"/>
</dbReference>
<dbReference type="InterPro" id="IPR029063">
    <property type="entry name" value="SAM-dependent_MTases_sf"/>
</dbReference>
<dbReference type="InterPro" id="IPR052356">
    <property type="entry name" value="Thiol_S-MT"/>
</dbReference>
<dbReference type="PANTHER" id="PTHR45036:SF1">
    <property type="entry name" value="METHYLTRANSFERASE LIKE 7A"/>
    <property type="match status" value="1"/>
</dbReference>
<gene>
    <name evidence="1" type="ORF">ASPCAL00116</name>
</gene>
<dbReference type="Gene3D" id="3.40.50.150">
    <property type="entry name" value="Vaccinia Virus protein VP39"/>
    <property type="match status" value="1"/>
</dbReference>
<keyword evidence="2" id="KW-1185">Reference proteome</keyword>
<dbReference type="STRING" id="454130.A0A0U5GI47"/>
<dbReference type="Proteomes" id="UP000054771">
    <property type="component" value="Unassembled WGS sequence"/>
</dbReference>
<proteinExistence type="predicted"/>
<name>A0A0U5GI47_ASPCI</name>
<dbReference type="AlphaFoldDB" id="A0A0U5GI47"/>
<dbReference type="PANTHER" id="PTHR45036">
    <property type="entry name" value="METHYLTRANSFERASE LIKE 7B"/>
    <property type="match status" value="1"/>
</dbReference>
<dbReference type="EMBL" id="CDMC01000001">
    <property type="protein sequence ID" value="CEL00516.1"/>
    <property type="molecule type" value="Genomic_DNA"/>
</dbReference>
<accession>A0A0U5GI47</accession>
<dbReference type="SUPFAM" id="SSF53335">
    <property type="entry name" value="S-adenosyl-L-methionine-dependent methyltransferases"/>
    <property type="match status" value="1"/>
</dbReference>
<organism evidence="1 2">
    <name type="scientific">Aspergillus calidoustus</name>
    <dbReference type="NCBI Taxonomy" id="454130"/>
    <lineage>
        <taxon>Eukaryota</taxon>
        <taxon>Fungi</taxon>
        <taxon>Dikarya</taxon>
        <taxon>Ascomycota</taxon>
        <taxon>Pezizomycotina</taxon>
        <taxon>Eurotiomycetes</taxon>
        <taxon>Eurotiomycetidae</taxon>
        <taxon>Eurotiales</taxon>
        <taxon>Aspergillaceae</taxon>
        <taxon>Aspergillus</taxon>
        <taxon>Aspergillus subgen. Nidulantes</taxon>
    </lineage>
</organism>
<dbReference type="OrthoDB" id="540004at2759"/>